<comment type="caution">
    <text evidence="1">The sequence shown here is derived from an EMBL/GenBank/DDBJ whole genome shotgun (WGS) entry which is preliminary data.</text>
</comment>
<dbReference type="AlphaFoldDB" id="A0A445BP90"/>
<keyword evidence="2" id="KW-1185">Reference proteome</keyword>
<proteinExistence type="predicted"/>
<dbReference type="Proteomes" id="UP000289738">
    <property type="component" value="Chromosome A09"/>
</dbReference>
<evidence type="ECO:0000313" key="2">
    <source>
        <dbReference type="Proteomes" id="UP000289738"/>
    </source>
</evidence>
<gene>
    <name evidence="1" type="ORF">Ahy_A09g046246</name>
</gene>
<protein>
    <submittedName>
        <fullName evidence="1">Uncharacterized protein</fullName>
    </submittedName>
</protein>
<organism evidence="1 2">
    <name type="scientific">Arachis hypogaea</name>
    <name type="common">Peanut</name>
    <dbReference type="NCBI Taxonomy" id="3818"/>
    <lineage>
        <taxon>Eukaryota</taxon>
        <taxon>Viridiplantae</taxon>
        <taxon>Streptophyta</taxon>
        <taxon>Embryophyta</taxon>
        <taxon>Tracheophyta</taxon>
        <taxon>Spermatophyta</taxon>
        <taxon>Magnoliopsida</taxon>
        <taxon>eudicotyledons</taxon>
        <taxon>Gunneridae</taxon>
        <taxon>Pentapetalae</taxon>
        <taxon>rosids</taxon>
        <taxon>fabids</taxon>
        <taxon>Fabales</taxon>
        <taxon>Fabaceae</taxon>
        <taxon>Papilionoideae</taxon>
        <taxon>50 kb inversion clade</taxon>
        <taxon>dalbergioids sensu lato</taxon>
        <taxon>Dalbergieae</taxon>
        <taxon>Pterocarpus clade</taxon>
        <taxon>Arachis</taxon>
    </lineage>
</organism>
<reference evidence="1 2" key="1">
    <citation type="submission" date="2019-01" db="EMBL/GenBank/DDBJ databases">
        <title>Sequencing of cultivated peanut Arachis hypogaea provides insights into genome evolution and oil improvement.</title>
        <authorList>
            <person name="Chen X."/>
        </authorList>
    </citation>
    <scope>NUCLEOTIDE SEQUENCE [LARGE SCALE GENOMIC DNA]</scope>
    <source>
        <strain evidence="2">cv. Fuhuasheng</strain>
        <tissue evidence="1">Leaves</tissue>
    </source>
</reference>
<accession>A0A445BP90</accession>
<dbReference type="EMBL" id="SDMP01000009">
    <property type="protein sequence ID" value="RYR40490.1"/>
    <property type="molecule type" value="Genomic_DNA"/>
</dbReference>
<name>A0A445BP90_ARAHY</name>
<evidence type="ECO:0000313" key="1">
    <source>
        <dbReference type="EMBL" id="RYR40490.1"/>
    </source>
</evidence>
<sequence length="81" mass="9456">MNELEDGLIMLKSLHGGVVDDYCDASHDITSWEDDILKLFAAKNCYFVTVEKINIYREWRVINFQLPNHNKNLKLSVIFLP</sequence>